<organism evidence="2 3">
    <name type="scientific">Scleroderma citrinum Foug A</name>
    <dbReference type="NCBI Taxonomy" id="1036808"/>
    <lineage>
        <taxon>Eukaryota</taxon>
        <taxon>Fungi</taxon>
        <taxon>Dikarya</taxon>
        <taxon>Basidiomycota</taxon>
        <taxon>Agaricomycotina</taxon>
        <taxon>Agaricomycetes</taxon>
        <taxon>Agaricomycetidae</taxon>
        <taxon>Boletales</taxon>
        <taxon>Sclerodermatineae</taxon>
        <taxon>Sclerodermataceae</taxon>
        <taxon>Scleroderma</taxon>
    </lineage>
</organism>
<keyword evidence="3" id="KW-1185">Reference proteome</keyword>
<accession>A0A0C3DNC0</accession>
<dbReference type="AlphaFoldDB" id="A0A0C3DNC0"/>
<name>A0A0C3DNC0_9AGAM</name>
<feature type="compositionally biased region" description="Basic and acidic residues" evidence="1">
    <location>
        <begin position="137"/>
        <end position="177"/>
    </location>
</feature>
<evidence type="ECO:0000313" key="2">
    <source>
        <dbReference type="EMBL" id="KIM57729.1"/>
    </source>
</evidence>
<proteinExistence type="predicted"/>
<dbReference type="EMBL" id="KN822097">
    <property type="protein sequence ID" value="KIM57729.1"/>
    <property type="molecule type" value="Genomic_DNA"/>
</dbReference>
<feature type="compositionally biased region" description="Polar residues" evidence="1">
    <location>
        <begin position="178"/>
        <end position="187"/>
    </location>
</feature>
<feature type="region of interest" description="Disordered" evidence="1">
    <location>
        <begin position="547"/>
        <end position="567"/>
    </location>
</feature>
<dbReference type="Proteomes" id="UP000053989">
    <property type="component" value="Unassembled WGS sequence"/>
</dbReference>
<feature type="compositionally biased region" description="Basic and acidic residues" evidence="1">
    <location>
        <begin position="628"/>
        <end position="640"/>
    </location>
</feature>
<reference evidence="2 3" key="1">
    <citation type="submission" date="2014-04" db="EMBL/GenBank/DDBJ databases">
        <authorList>
            <consortium name="DOE Joint Genome Institute"/>
            <person name="Kuo A."/>
            <person name="Kohler A."/>
            <person name="Nagy L.G."/>
            <person name="Floudas D."/>
            <person name="Copeland A."/>
            <person name="Barry K.W."/>
            <person name="Cichocki N."/>
            <person name="Veneault-Fourrey C."/>
            <person name="LaButti K."/>
            <person name="Lindquist E.A."/>
            <person name="Lipzen A."/>
            <person name="Lundell T."/>
            <person name="Morin E."/>
            <person name="Murat C."/>
            <person name="Sun H."/>
            <person name="Tunlid A."/>
            <person name="Henrissat B."/>
            <person name="Grigoriev I.V."/>
            <person name="Hibbett D.S."/>
            <person name="Martin F."/>
            <person name="Nordberg H.P."/>
            <person name="Cantor M.N."/>
            <person name="Hua S.X."/>
        </authorList>
    </citation>
    <scope>NUCLEOTIDE SEQUENCE [LARGE SCALE GENOMIC DNA]</scope>
    <source>
        <strain evidence="2 3">Foug A</strain>
    </source>
</reference>
<evidence type="ECO:0000256" key="1">
    <source>
        <dbReference type="SAM" id="MobiDB-lite"/>
    </source>
</evidence>
<dbReference type="InParanoid" id="A0A0C3DNC0"/>
<dbReference type="HOGENOM" id="CLU_018595_0_0_1"/>
<gene>
    <name evidence="2" type="ORF">SCLCIDRAFT_28673</name>
</gene>
<sequence>MESLTGKTSEEVEIPKLAENGRNWKIYRVKIIEAAATDITDPLGVLAGWQPDDGSYNWECLDAILKWTFYTSVPISILRPIRKLNTVHKIFMYLVKRFRDSNPIVDPCVTSANKAKCGTDENSHKEPKQSPVSENAAMERHANANRDKEDLLNTEDLPNRGTEHVDKENVRRKDLHTSTEASVTGTSTECADGTLVLLEGALHETRNKPQNSLQATPRRLPIEGEPSECEQEVVDSVVTAGCTNGTVEMAEPRETVVDVNRTALLGREPVETACGVDEGDETGRKDLQLLKAEFYCEETNQCNENANRNVPIAYRLPLEGEWTGYVSGEASDPKGNENASNAAIEHVDGSREQCRLADVDGVVSEGCNGVEPADSPNEPEALVTVSIEPEDLDSGGIPRVCLGGTRMWTGDVNGPGDRADGTMGETDASNASNRAEMAGISSGEGVGTYLEAGGAKHVIDTTDGVESHADMLSGHMDVPNVQTDAKIPRNVPDAVSIPRMKAKPPDLPFGTAKRIPDEPYGCRDHADASNAHTDAYSVGNGTETAANETQNIRTHQTDSRTQDSLSTRKIAKSKHTYRWKRVSIGDVDGYVPRNAPVEALGTVNRTIVFGRVETACEGRVKAIAPSVESERAGDGDRDLNGSDGDAGDTTSGGGVHSARVKAALLAAGSQHMYQSRRIQNGDLPMSSVPPIHHTDRLNGLVIPRRGCGRIKFASINVSQAQKVGTTYPERIRLMQPLQNDPKHCLKIKPVKLKNKHISVNRAREDEITHLGHAHTTQLRGYSSVHAYGVIGPKCRRGRIKTEPRHGGDLENE</sequence>
<reference evidence="3" key="2">
    <citation type="submission" date="2015-01" db="EMBL/GenBank/DDBJ databases">
        <title>Evolutionary Origins and Diversification of the Mycorrhizal Mutualists.</title>
        <authorList>
            <consortium name="DOE Joint Genome Institute"/>
            <consortium name="Mycorrhizal Genomics Consortium"/>
            <person name="Kohler A."/>
            <person name="Kuo A."/>
            <person name="Nagy L.G."/>
            <person name="Floudas D."/>
            <person name="Copeland A."/>
            <person name="Barry K.W."/>
            <person name="Cichocki N."/>
            <person name="Veneault-Fourrey C."/>
            <person name="LaButti K."/>
            <person name="Lindquist E.A."/>
            <person name="Lipzen A."/>
            <person name="Lundell T."/>
            <person name="Morin E."/>
            <person name="Murat C."/>
            <person name="Riley R."/>
            <person name="Ohm R."/>
            <person name="Sun H."/>
            <person name="Tunlid A."/>
            <person name="Henrissat B."/>
            <person name="Grigoriev I.V."/>
            <person name="Hibbett D.S."/>
            <person name="Martin F."/>
        </authorList>
    </citation>
    <scope>NUCLEOTIDE SEQUENCE [LARGE SCALE GENOMIC DNA]</scope>
    <source>
        <strain evidence="3">Foug A</strain>
    </source>
</reference>
<feature type="region of interest" description="Disordered" evidence="1">
    <location>
        <begin position="626"/>
        <end position="655"/>
    </location>
</feature>
<evidence type="ECO:0000313" key="3">
    <source>
        <dbReference type="Proteomes" id="UP000053989"/>
    </source>
</evidence>
<feature type="region of interest" description="Disordered" evidence="1">
    <location>
        <begin position="112"/>
        <end position="187"/>
    </location>
</feature>
<feature type="region of interest" description="Disordered" evidence="1">
    <location>
        <begin position="411"/>
        <end position="430"/>
    </location>
</feature>
<protein>
    <submittedName>
        <fullName evidence="2">Uncharacterized protein</fullName>
    </submittedName>
</protein>
<feature type="compositionally biased region" description="Basic and acidic residues" evidence="1">
    <location>
        <begin position="117"/>
        <end position="128"/>
    </location>
</feature>